<name>A0A2N5UGK5_9BASI</name>
<proteinExistence type="predicted"/>
<dbReference type="EMBL" id="PGCI01000153">
    <property type="protein sequence ID" value="PLW36860.1"/>
    <property type="molecule type" value="Genomic_DNA"/>
</dbReference>
<reference evidence="2 3" key="1">
    <citation type="submission" date="2017-11" db="EMBL/GenBank/DDBJ databases">
        <title>De novo assembly and phasing of dikaryotic genomes from two isolates of Puccinia coronata f. sp. avenae, the causal agent of oat crown rust.</title>
        <authorList>
            <person name="Miller M.E."/>
            <person name="Zhang Y."/>
            <person name="Omidvar V."/>
            <person name="Sperschneider J."/>
            <person name="Schwessinger B."/>
            <person name="Raley C."/>
            <person name="Palmer J.M."/>
            <person name="Garnica D."/>
            <person name="Upadhyaya N."/>
            <person name="Rathjen J."/>
            <person name="Taylor J.M."/>
            <person name="Park R.F."/>
            <person name="Dodds P.N."/>
            <person name="Hirsch C.D."/>
            <person name="Kianian S.F."/>
            <person name="Figueroa M."/>
        </authorList>
    </citation>
    <scope>NUCLEOTIDE SEQUENCE [LARGE SCALE GENOMIC DNA]</scope>
    <source>
        <strain evidence="2">12SD80</strain>
    </source>
</reference>
<organism evidence="2 3">
    <name type="scientific">Puccinia coronata f. sp. avenae</name>
    <dbReference type="NCBI Taxonomy" id="200324"/>
    <lineage>
        <taxon>Eukaryota</taxon>
        <taxon>Fungi</taxon>
        <taxon>Dikarya</taxon>
        <taxon>Basidiomycota</taxon>
        <taxon>Pucciniomycotina</taxon>
        <taxon>Pucciniomycetes</taxon>
        <taxon>Pucciniales</taxon>
        <taxon>Pucciniaceae</taxon>
        <taxon>Puccinia</taxon>
    </lineage>
</organism>
<evidence type="ECO:0000313" key="2">
    <source>
        <dbReference type="EMBL" id="PLW36860.1"/>
    </source>
</evidence>
<dbReference type="Proteomes" id="UP000235392">
    <property type="component" value="Unassembled WGS sequence"/>
</dbReference>
<protein>
    <submittedName>
        <fullName evidence="2">Uncharacterized protein</fullName>
    </submittedName>
</protein>
<comment type="caution">
    <text evidence="2">The sequence shown here is derived from an EMBL/GenBank/DDBJ whole genome shotgun (WGS) entry which is preliminary data.</text>
</comment>
<accession>A0A2N5UGK5</accession>
<evidence type="ECO:0000313" key="1">
    <source>
        <dbReference type="EMBL" id="PLW13431.1"/>
    </source>
</evidence>
<sequence length="61" mass="7075">MGIKRKKQEAQLLWKGIRRLNALKKVADAMNQGIKPGFHTNFTDIFHQSVIRQVIQLFKLA</sequence>
<dbReference type="AlphaFoldDB" id="A0A2N5UGK5"/>
<gene>
    <name evidence="2" type="ORF">PCASD_15274</name>
    <name evidence="1" type="ORF">PCASD_20516</name>
</gene>
<evidence type="ECO:0000313" key="3">
    <source>
        <dbReference type="Proteomes" id="UP000235392"/>
    </source>
</evidence>
<dbReference type="EMBL" id="PGCI01000852">
    <property type="protein sequence ID" value="PLW13431.1"/>
    <property type="molecule type" value="Genomic_DNA"/>
</dbReference>